<reference evidence="1" key="1">
    <citation type="journal article" date="2015" name="Nature">
        <title>Complex archaea that bridge the gap between prokaryotes and eukaryotes.</title>
        <authorList>
            <person name="Spang A."/>
            <person name="Saw J.H."/>
            <person name="Jorgensen S.L."/>
            <person name="Zaremba-Niedzwiedzka K."/>
            <person name="Martijn J."/>
            <person name="Lind A.E."/>
            <person name="van Eijk R."/>
            <person name="Schleper C."/>
            <person name="Guy L."/>
            <person name="Ettema T.J."/>
        </authorList>
    </citation>
    <scope>NUCLEOTIDE SEQUENCE</scope>
</reference>
<dbReference type="InterPro" id="IPR029044">
    <property type="entry name" value="Nucleotide-diphossugar_trans"/>
</dbReference>
<protein>
    <recommendedName>
        <fullName evidence="2">Glycosyltransferase 2-like domain-containing protein</fullName>
    </recommendedName>
</protein>
<comment type="caution">
    <text evidence="1">The sequence shown here is derived from an EMBL/GenBank/DDBJ whole genome shotgun (WGS) entry which is preliminary data.</text>
</comment>
<name>A0A0F9B124_9ZZZZ</name>
<evidence type="ECO:0000313" key="1">
    <source>
        <dbReference type="EMBL" id="KKL07472.1"/>
    </source>
</evidence>
<dbReference type="Gene3D" id="3.90.550.40">
    <property type="match status" value="1"/>
</dbReference>
<accession>A0A0F9B124</accession>
<proteinExistence type="predicted"/>
<organism evidence="1">
    <name type="scientific">marine sediment metagenome</name>
    <dbReference type="NCBI Taxonomy" id="412755"/>
    <lineage>
        <taxon>unclassified sequences</taxon>
        <taxon>metagenomes</taxon>
        <taxon>ecological metagenomes</taxon>
    </lineage>
</organism>
<dbReference type="AlphaFoldDB" id="A0A0F9B124"/>
<gene>
    <name evidence="1" type="ORF">LCGC14_2585690</name>
</gene>
<sequence>DEEYIVDDTTHHWSPKLVDNVMSMKRIIFDKAKKEDYDYLLMVDSDMIMQPKTITHLLSYRKNIISEVSWTKWRPEEQPMPNSWWYHNFLFPPDGLERLRKENSLVEVGGFGAMALITKKAILDGVCYDRIDNLNPDWGEDRHFAVRANILGYKLFVDTTYPIKHLYRTEDYKETPKKSVNSGVLIAVPHTGNVNANLCRFLINLYYNNREHKLNLLLNWGMPVDSNRNHIVKQFLDTDYEWLLMIDSDVVPPKNVLNLLKHNKKIVGAICMTATSEGIPYPVIMKKNKNKVGFRIDRDIKPLMEVDATGCACLLIHREVLESIKNPFRLGYNKDGIVTEIGEDFDFCLKSKKAGYKVYVDTTLQCQHFREVDLLSVNKEMGKIKNG</sequence>
<dbReference type="SUPFAM" id="SSF53448">
    <property type="entry name" value="Nucleotide-diphospho-sugar transferases"/>
    <property type="match status" value="2"/>
</dbReference>
<dbReference type="Gene3D" id="3.90.550.10">
    <property type="entry name" value="Spore Coat Polysaccharide Biosynthesis Protein SpsA, Chain A"/>
    <property type="match status" value="1"/>
</dbReference>
<feature type="non-terminal residue" evidence="1">
    <location>
        <position position="1"/>
    </location>
</feature>
<dbReference type="EMBL" id="LAZR01043278">
    <property type="protein sequence ID" value="KKL07472.1"/>
    <property type="molecule type" value="Genomic_DNA"/>
</dbReference>
<evidence type="ECO:0008006" key="2">
    <source>
        <dbReference type="Google" id="ProtNLM"/>
    </source>
</evidence>